<organism evidence="1 2">
    <name type="scientific">Pseudomonas shahriarae</name>
    <dbReference type="NCBI Taxonomy" id="2745512"/>
    <lineage>
        <taxon>Bacteria</taxon>
        <taxon>Pseudomonadati</taxon>
        <taxon>Pseudomonadota</taxon>
        <taxon>Gammaproteobacteria</taxon>
        <taxon>Pseudomonadales</taxon>
        <taxon>Pseudomonadaceae</taxon>
        <taxon>Pseudomonas</taxon>
    </lineage>
</organism>
<evidence type="ECO:0000313" key="1">
    <source>
        <dbReference type="EMBL" id="MDD0987129.1"/>
    </source>
</evidence>
<dbReference type="RefSeq" id="WP_273865604.1">
    <property type="nucleotide sequence ID" value="NZ_JAMDGV010000050.1"/>
</dbReference>
<dbReference type="SUPFAM" id="SSF54001">
    <property type="entry name" value="Cysteine proteinases"/>
    <property type="match status" value="1"/>
</dbReference>
<evidence type="ECO:0000313" key="2">
    <source>
        <dbReference type="Proteomes" id="UP001148189"/>
    </source>
</evidence>
<proteinExistence type="predicted"/>
<keyword evidence="2" id="KW-1185">Reference proteome</keyword>
<comment type="caution">
    <text evidence="1">The sequence shown here is derived from an EMBL/GenBank/DDBJ whole genome shotgun (WGS) entry which is preliminary data.</text>
</comment>
<dbReference type="InterPro" id="IPR024453">
    <property type="entry name" value="Peptidase_C92"/>
</dbReference>
<dbReference type="Pfam" id="PF05708">
    <property type="entry name" value="Peptidase_C92"/>
    <property type="match status" value="1"/>
</dbReference>
<dbReference type="NCBIfam" id="NF008547">
    <property type="entry name" value="PRK11470.1"/>
    <property type="match status" value="1"/>
</dbReference>
<sequence length="220" mass="24855">MSIGNGMIRIIRSVRVGSHVTVLNATAPGRPPVDDLHIGDLVFIRVTARPFLEVASATNSWTNHVGVVVDNCGDDPLIAESTFPFARTTLLTHFLERSDHGRCAVARLIAPLNDTHRRVLKTAVVRRLGTFYDTGFNIRSRRQFCSRFVREVIDEATNIQLGEVETFATLLRHNTEPNLSFWRLWYFGRIPWQRCTVTPASLLRSPNVRVIFDSQEDSAI</sequence>
<name>A0ABT5NI58_9PSED</name>
<accession>A0ABT5NI58</accession>
<dbReference type="Gene3D" id="3.90.1720.10">
    <property type="entry name" value="endopeptidase domain like (from Nostoc punctiforme)"/>
    <property type="match status" value="1"/>
</dbReference>
<dbReference type="Proteomes" id="UP001148189">
    <property type="component" value="Unassembled WGS sequence"/>
</dbReference>
<protein>
    <submittedName>
        <fullName evidence="1">YebB family permuted papain-like enzyme</fullName>
    </submittedName>
</protein>
<dbReference type="InterPro" id="IPR038765">
    <property type="entry name" value="Papain-like_cys_pep_sf"/>
</dbReference>
<gene>
    <name evidence="1" type="ORF">M5G21_19400</name>
</gene>
<dbReference type="EMBL" id="JAMDHD010000029">
    <property type="protein sequence ID" value="MDD0987129.1"/>
    <property type="molecule type" value="Genomic_DNA"/>
</dbReference>
<reference evidence="1" key="1">
    <citation type="submission" date="2022-05" db="EMBL/GenBank/DDBJ databases">
        <title>Novel Pseudomonas spp. Isolated from a Rainbow Trout Aquaculture Facility.</title>
        <authorList>
            <person name="Testerman T."/>
            <person name="Graf J."/>
        </authorList>
    </citation>
    <scope>NUCLEOTIDE SEQUENCE</scope>
    <source>
        <strain evidence="1">ID1050</strain>
    </source>
</reference>